<keyword evidence="3" id="KW-0808">Transferase</keyword>
<evidence type="ECO:0000256" key="5">
    <source>
        <dbReference type="ARBA" id="ARBA00022777"/>
    </source>
</evidence>
<dbReference type="InterPro" id="IPR011009">
    <property type="entry name" value="Kinase-like_dom_sf"/>
</dbReference>
<dbReference type="PROSITE" id="PS00108">
    <property type="entry name" value="PROTEIN_KINASE_ST"/>
    <property type="match status" value="1"/>
</dbReference>
<dbReference type="PANTHER" id="PTHR44167:SF23">
    <property type="entry name" value="CDC7 KINASE, ISOFORM A-RELATED"/>
    <property type="match status" value="1"/>
</dbReference>
<evidence type="ECO:0000256" key="4">
    <source>
        <dbReference type="ARBA" id="ARBA00022741"/>
    </source>
</evidence>
<evidence type="ECO:0000256" key="3">
    <source>
        <dbReference type="ARBA" id="ARBA00022679"/>
    </source>
</evidence>
<reference evidence="9" key="1">
    <citation type="journal article" date="2023" name="Plant J.">
        <title>The genome of the king protea, Protea cynaroides.</title>
        <authorList>
            <person name="Chang J."/>
            <person name="Duong T.A."/>
            <person name="Schoeman C."/>
            <person name="Ma X."/>
            <person name="Roodt D."/>
            <person name="Barker N."/>
            <person name="Li Z."/>
            <person name="Van de Peer Y."/>
            <person name="Mizrachi E."/>
        </authorList>
    </citation>
    <scope>NUCLEOTIDE SEQUENCE</scope>
    <source>
        <tissue evidence="9">Young leaves</tissue>
    </source>
</reference>
<dbReference type="GO" id="GO:0044773">
    <property type="term" value="P:mitotic DNA damage checkpoint signaling"/>
    <property type="evidence" value="ECO:0007669"/>
    <property type="project" value="TreeGrafter"/>
</dbReference>
<dbReference type="EC" id="2.7.11.1" evidence="1"/>
<comment type="caution">
    <text evidence="9">The sequence shown here is derived from an EMBL/GenBank/DDBJ whole genome shotgun (WGS) entry which is preliminary data.</text>
</comment>
<evidence type="ECO:0000313" key="9">
    <source>
        <dbReference type="EMBL" id="KAJ4956634.1"/>
    </source>
</evidence>
<dbReference type="SMART" id="SM00220">
    <property type="entry name" value="S_TKc"/>
    <property type="match status" value="1"/>
</dbReference>
<protein>
    <recommendedName>
        <fullName evidence="1">non-specific serine/threonine protein kinase</fullName>
        <ecNumber evidence="1">2.7.11.1</ecNumber>
    </recommendedName>
</protein>
<keyword evidence="6" id="KW-0067">ATP-binding</keyword>
<keyword evidence="4" id="KW-0547">Nucleotide-binding</keyword>
<evidence type="ECO:0000259" key="8">
    <source>
        <dbReference type="PROSITE" id="PS50011"/>
    </source>
</evidence>
<keyword evidence="2" id="KW-0723">Serine/threonine-protein kinase</keyword>
<keyword evidence="5" id="KW-0418">Kinase</keyword>
<feature type="compositionally biased region" description="Polar residues" evidence="7">
    <location>
        <begin position="714"/>
        <end position="727"/>
    </location>
</feature>
<dbReference type="PROSITE" id="PS50011">
    <property type="entry name" value="PROTEIN_KINASE_DOM"/>
    <property type="match status" value="1"/>
</dbReference>
<feature type="region of interest" description="Disordered" evidence="7">
    <location>
        <begin position="685"/>
        <end position="733"/>
    </location>
</feature>
<dbReference type="Gene3D" id="1.10.510.10">
    <property type="entry name" value="Transferase(Phosphotransferase) domain 1"/>
    <property type="match status" value="2"/>
</dbReference>
<dbReference type="GO" id="GO:0005524">
    <property type="term" value="F:ATP binding"/>
    <property type="evidence" value="ECO:0007669"/>
    <property type="project" value="UniProtKB-KW"/>
</dbReference>
<name>A0A9Q0H3V4_9MAGN</name>
<dbReference type="EMBL" id="JAMYWD010000011">
    <property type="protein sequence ID" value="KAJ4956634.1"/>
    <property type="molecule type" value="Genomic_DNA"/>
</dbReference>
<dbReference type="FunFam" id="1.10.510.10:FF:001893">
    <property type="entry name" value="Probable serine/threonine-protein kinase DDB_G0291918"/>
    <property type="match status" value="1"/>
</dbReference>
<dbReference type="SUPFAM" id="SSF56112">
    <property type="entry name" value="Protein kinase-like (PK-like)"/>
    <property type="match status" value="1"/>
</dbReference>
<feature type="domain" description="Protein kinase" evidence="8">
    <location>
        <begin position="479"/>
        <end position="953"/>
    </location>
</feature>
<dbReference type="InterPro" id="IPR000719">
    <property type="entry name" value="Prot_kinase_dom"/>
</dbReference>
<evidence type="ECO:0000256" key="2">
    <source>
        <dbReference type="ARBA" id="ARBA00022527"/>
    </source>
</evidence>
<dbReference type="OrthoDB" id="10020333at2759"/>
<dbReference type="GO" id="GO:0004674">
    <property type="term" value="F:protein serine/threonine kinase activity"/>
    <property type="evidence" value="ECO:0007669"/>
    <property type="project" value="UniProtKB-KW"/>
</dbReference>
<keyword evidence="10" id="KW-1185">Reference proteome</keyword>
<evidence type="ECO:0000256" key="7">
    <source>
        <dbReference type="SAM" id="MobiDB-lite"/>
    </source>
</evidence>
<evidence type="ECO:0000313" key="10">
    <source>
        <dbReference type="Proteomes" id="UP001141806"/>
    </source>
</evidence>
<dbReference type="InterPro" id="IPR008271">
    <property type="entry name" value="Ser/Thr_kinase_AS"/>
</dbReference>
<organism evidence="9 10">
    <name type="scientific">Protea cynaroides</name>
    <dbReference type="NCBI Taxonomy" id="273540"/>
    <lineage>
        <taxon>Eukaryota</taxon>
        <taxon>Viridiplantae</taxon>
        <taxon>Streptophyta</taxon>
        <taxon>Embryophyta</taxon>
        <taxon>Tracheophyta</taxon>
        <taxon>Spermatophyta</taxon>
        <taxon>Magnoliopsida</taxon>
        <taxon>Proteales</taxon>
        <taxon>Proteaceae</taxon>
        <taxon>Protea</taxon>
    </lineage>
</organism>
<evidence type="ECO:0000256" key="6">
    <source>
        <dbReference type="ARBA" id="ARBA00022840"/>
    </source>
</evidence>
<dbReference type="FunFam" id="1.10.510.10:FF:001725">
    <property type="entry name" value="Kinase like protein"/>
    <property type="match status" value="1"/>
</dbReference>
<dbReference type="Pfam" id="PF00069">
    <property type="entry name" value="Pkinase"/>
    <property type="match status" value="2"/>
</dbReference>
<accession>A0A9Q0H3V4</accession>
<dbReference type="Proteomes" id="UP001141806">
    <property type="component" value="Unassembled WGS sequence"/>
</dbReference>
<gene>
    <name evidence="9" type="ORF">NE237_013417</name>
</gene>
<dbReference type="GO" id="GO:0005634">
    <property type="term" value="C:nucleus"/>
    <property type="evidence" value="ECO:0007669"/>
    <property type="project" value="TreeGrafter"/>
</dbReference>
<dbReference type="PANTHER" id="PTHR44167">
    <property type="entry name" value="OVARIAN-SPECIFIC SERINE/THREONINE-PROTEIN KINASE LOK-RELATED"/>
    <property type="match status" value="1"/>
</dbReference>
<feature type="region of interest" description="Disordered" evidence="7">
    <location>
        <begin position="756"/>
        <end position="775"/>
    </location>
</feature>
<proteinExistence type="predicted"/>
<evidence type="ECO:0000256" key="1">
    <source>
        <dbReference type="ARBA" id="ARBA00012513"/>
    </source>
</evidence>
<dbReference type="AlphaFoldDB" id="A0A9Q0H3V4"/>
<sequence>MTALLTDAEHFSVSEIDKQKTWYLLGVLLSIGRPARPEELAARCTLFCASPDFVQYLCLIPASPLFLTNDLLVTISSVALSAFKELISKAFYDFVPRVALGVFEPRRSRENIVKTYFRKRKGSEALSLIFPNAKRRLLLPTENDENKQMLLSLANRIQCDSAEGHVDIEDNMAKTMNANYDSGSMASLFLDSDIGFSSYRFLNDGLGFENQCKKKFIVHRELLGLVHTPTFQNNFLNDKIDADIPRPIRVTECETDLRLALLSSTMENPMLEGTQRNELELRSGISLTLASSPEVQRQCNASAVGAVTQVNHPCEAAVSIPVEDLGNDEVVCSWEEQNISECAAPKEDPENSVPPDNTTQMGEFYGKDLELVNSFRRDQTTAKVKMQAVFPSYVLKTLHKDNPPVGSRVLSGSLDYNIAVNTDEQLEQCKREQKCTSTKQKLKQDRNCGMLTKENRADPALMISKNHSEPKLLPNFESFFIEEEEGSGGYGTVYRAQRKKDGKIFAIKCPHSNAHTHHVNNELKMLERFGGRNFVIRYEGSFKSGNSECFILEHVEHDRPEVLKREIDIFHLQWYGYCMFRALATLHKQGIVHRDVKPGNFLFSRKLNKGYLIDFNLAMDLQQKYGHSSKSKTSHNINFDHFPIPSSKSNLTTKGRKMLGGRVWEAVNRDATKDTKTCLEPKNMKKKADVGHPKALPDLGSRTIFRSQGADGSGVTSTKDATSTRTPSADRLREPIPCQGRKELISLAQQAMQSPNHDAVSIPGSHRKRVAAPPGKVESRHVYLTPMPLHSTGVVVAGAGQLKNKGDGKHKREGPCVGTKGFRAPEVLFRSTHQGSKVDVWSAGVTLLYLMIGRTPFVGDPEQNIKDIAKLRGSEDLWEVAKLHNRESSFPAELFDIQALPSMGLQEWCEVNTKRPDFLELIPRSLFDLVDKCLTVNPRLRISAEEALTHEFFASCHKNLRKQRLLRQGLSLDSESNGLSSKQVPSAL</sequence>